<dbReference type="SUPFAM" id="SSF55729">
    <property type="entry name" value="Acyl-CoA N-acyltransferases (Nat)"/>
    <property type="match status" value="1"/>
</dbReference>
<organism evidence="3 4">
    <name type="scientific">Kribbella qitaiheensis</name>
    <dbReference type="NCBI Taxonomy" id="1544730"/>
    <lineage>
        <taxon>Bacteria</taxon>
        <taxon>Bacillati</taxon>
        <taxon>Actinomycetota</taxon>
        <taxon>Actinomycetes</taxon>
        <taxon>Propionibacteriales</taxon>
        <taxon>Kribbellaceae</taxon>
        <taxon>Kribbella</taxon>
    </lineage>
</organism>
<dbReference type="AlphaFoldDB" id="A0A7G6WUH5"/>
<dbReference type="EMBL" id="CP043661">
    <property type="protein sequence ID" value="QNE17640.1"/>
    <property type="molecule type" value="Genomic_DNA"/>
</dbReference>
<dbReference type="Pfam" id="PF00583">
    <property type="entry name" value="Acetyltransf_1"/>
    <property type="match status" value="1"/>
</dbReference>
<sequence>MTTDIRLALPAEYDAVGELTATAYASDGFIPEGSDYGRTLQAAADRAAKAELWVAVRNGTDLAGGGTATESREFAAELLGTVTFCPVGSVYREIGRDDEGEFRMLGVSPEARGLGIGTLLTEHCIQRSRDLGFTRVVMSSARPMKPAHRIYERLGFTRLPERDWSPRPGVDLFAFTLDL</sequence>
<keyword evidence="1 3" id="KW-0808">Transferase</keyword>
<proteinExistence type="predicted"/>
<gene>
    <name evidence="3" type="ORF">F1D05_06640</name>
</gene>
<dbReference type="GO" id="GO:0008080">
    <property type="term" value="F:N-acetyltransferase activity"/>
    <property type="evidence" value="ECO:0007669"/>
    <property type="project" value="InterPro"/>
</dbReference>
<reference evidence="3 4" key="2">
    <citation type="journal article" date="2020" name="Microbiol. Resour. Announc.">
        <title>Antarctic desert soil bacteria exhibit high novel natural product potential, evaluated through long-read genome sequencing and comparative genomics.</title>
        <authorList>
            <person name="Benaud N."/>
            <person name="Edwards R.J."/>
            <person name="Amos T.G."/>
            <person name="D'Agostino P.M."/>
            <person name="Gutierrez-Chavez C."/>
            <person name="Montgomery K."/>
            <person name="Nicetic I."/>
            <person name="Ferrari B.C."/>
        </authorList>
    </citation>
    <scope>NUCLEOTIDE SEQUENCE [LARGE SCALE GENOMIC DNA]</scope>
    <source>
        <strain evidence="3 4">SPB151</strain>
    </source>
</reference>
<dbReference type="InterPro" id="IPR000182">
    <property type="entry name" value="GNAT_dom"/>
</dbReference>
<feature type="domain" description="N-acetyltransferase" evidence="2">
    <location>
        <begin position="3"/>
        <end position="178"/>
    </location>
</feature>
<dbReference type="InterPro" id="IPR016181">
    <property type="entry name" value="Acyl_CoA_acyltransferase"/>
</dbReference>
<dbReference type="PANTHER" id="PTHR13947:SF37">
    <property type="entry name" value="LD18367P"/>
    <property type="match status" value="1"/>
</dbReference>
<dbReference type="Proteomes" id="UP000515563">
    <property type="component" value="Chromosome"/>
</dbReference>
<dbReference type="InterPro" id="IPR050769">
    <property type="entry name" value="NAT_camello-type"/>
</dbReference>
<evidence type="ECO:0000313" key="3">
    <source>
        <dbReference type="EMBL" id="QNE17640.1"/>
    </source>
</evidence>
<reference evidence="4" key="1">
    <citation type="submission" date="2019-09" db="EMBL/GenBank/DDBJ databases">
        <title>Antimicrobial potential of Antarctic Bacteria.</title>
        <authorList>
            <person name="Benaud N."/>
            <person name="Edwards R.J."/>
            <person name="Ferrari B.C."/>
        </authorList>
    </citation>
    <scope>NUCLEOTIDE SEQUENCE [LARGE SCALE GENOMIC DNA]</scope>
    <source>
        <strain evidence="4">SPB151</strain>
    </source>
</reference>
<dbReference type="PROSITE" id="PS51186">
    <property type="entry name" value="GNAT"/>
    <property type="match status" value="1"/>
</dbReference>
<dbReference type="Gene3D" id="3.40.630.30">
    <property type="match status" value="1"/>
</dbReference>
<dbReference type="RefSeq" id="WP_185446468.1">
    <property type="nucleotide sequence ID" value="NZ_CP043661.1"/>
</dbReference>
<evidence type="ECO:0000259" key="2">
    <source>
        <dbReference type="PROSITE" id="PS51186"/>
    </source>
</evidence>
<protein>
    <submittedName>
        <fullName evidence="3">GNAT family N-acetyltransferase</fullName>
    </submittedName>
</protein>
<accession>A0A7G6WUH5</accession>
<dbReference type="CDD" id="cd04301">
    <property type="entry name" value="NAT_SF"/>
    <property type="match status" value="1"/>
</dbReference>
<keyword evidence="4" id="KW-1185">Reference proteome</keyword>
<evidence type="ECO:0000313" key="4">
    <source>
        <dbReference type="Proteomes" id="UP000515563"/>
    </source>
</evidence>
<name>A0A7G6WUH5_9ACTN</name>
<evidence type="ECO:0000256" key="1">
    <source>
        <dbReference type="ARBA" id="ARBA00022679"/>
    </source>
</evidence>
<dbReference type="PANTHER" id="PTHR13947">
    <property type="entry name" value="GNAT FAMILY N-ACETYLTRANSFERASE"/>
    <property type="match status" value="1"/>
</dbReference>
<dbReference type="KEGG" id="kqi:F1D05_06640"/>